<evidence type="ECO:0000256" key="1">
    <source>
        <dbReference type="SAM" id="MobiDB-lite"/>
    </source>
</evidence>
<dbReference type="AlphaFoldDB" id="A0A512E1L6"/>
<accession>A0A512E1L6</accession>
<organism evidence="2 3">
    <name type="scientific">Skermanella aerolata</name>
    <dbReference type="NCBI Taxonomy" id="393310"/>
    <lineage>
        <taxon>Bacteria</taxon>
        <taxon>Pseudomonadati</taxon>
        <taxon>Pseudomonadota</taxon>
        <taxon>Alphaproteobacteria</taxon>
        <taxon>Rhodospirillales</taxon>
        <taxon>Azospirillaceae</taxon>
        <taxon>Skermanella</taxon>
    </lineage>
</organism>
<protein>
    <recommendedName>
        <fullName evidence="4">Plasmid encoded RepA protein</fullName>
    </recommendedName>
</protein>
<dbReference type="RefSeq" id="WP_147041148.1">
    <property type="nucleotide sequence ID" value="NZ_BJYZ01000046.1"/>
</dbReference>
<reference evidence="2 3" key="1">
    <citation type="submission" date="2019-07" db="EMBL/GenBank/DDBJ databases">
        <title>Whole genome shotgun sequence of Skermanella aerolata NBRC 106429.</title>
        <authorList>
            <person name="Hosoyama A."/>
            <person name="Uohara A."/>
            <person name="Ohji S."/>
            <person name="Ichikawa N."/>
        </authorList>
    </citation>
    <scope>NUCLEOTIDE SEQUENCE [LARGE SCALE GENOMIC DNA]</scope>
    <source>
        <strain evidence="2 3">NBRC 106429</strain>
    </source>
</reference>
<dbReference type="Pfam" id="PF04796">
    <property type="entry name" value="RepA_C"/>
    <property type="match status" value="1"/>
</dbReference>
<gene>
    <name evidence="2" type="ORF">SAE02_67650</name>
</gene>
<comment type="caution">
    <text evidence="2">The sequence shown here is derived from an EMBL/GenBank/DDBJ whole genome shotgun (WGS) entry which is preliminary data.</text>
</comment>
<proteinExistence type="predicted"/>
<dbReference type="InterPro" id="IPR006881">
    <property type="entry name" value="RepA_C"/>
</dbReference>
<evidence type="ECO:0000313" key="2">
    <source>
        <dbReference type="EMBL" id="GEO42617.1"/>
    </source>
</evidence>
<dbReference type="EMBL" id="BJYZ01000046">
    <property type="protein sequence ID" value="GEO42617.1"/>
    <property type="molecule type" value="Genomic_DNA"/>
</dbReference>
<evidence type="ECO:0000313" key="3">
    <source>
        <dbReference type="Proteomes" id="UP000321523"/>
    </source>
</evidence>
<dbReference type="Proteomes" id="UP000321523">
    <property type="component" value="Unassembled WGS sequence"/>
</dbReference>
<keyword evidence="3" id="KW-1185">Reference proteome</keyword>
<evidence type="ECO:0008006" key="4">
    <source>
        <dbReference type="Google" id="ProtNLM"/>
    </source>
</evidence>
<dbReference type="OrthoDB" id="932750at2"/>
<feature type="region of interest" description="Disordered" evidence="1">
    <location>
        <begin position="1"/>
        <end position="29"/>
    </location>
</feature>
<sequence>MPSKKTPTGPREGDQYGFDLSASRGRTIREKMRQVEETADEKGDLKQLGSVVPLPKLSPIKKRLLEGSLEIRTEEPDDLAFSHSIFCQCAMPAAKPDPGVLEWERKQGKATLLIQAGKVQHPKTREWEQMHLPYGPKARLLLLHLNSEAIRRQSNIIPVEDSMTAFFRRLMGRTQDGRQVKMLKTQLAALAAANFRIGIAYDDQHSTQINANVVSTFDLWFEKDEAQRVLWPSSLRLSLDYFDSLTRHAVPLDERAIAILAFSAVALDIYCWLAQRLHRIPVGKTQFVHWPGLQEQFGQEYAEIRFFRRFFKKMLLQVQKAYPEANIDLDRKGMYLRQSPPPVKKALVALPSTKYLELKAEK</sequence>
<name>A0A512E1L6_9PROT</name>